<feature type="domain" description="PDZ" evidence="11">
    <location>
        <begin position="6"/>
        <end position="88"/>
    </location>
</feature>
<gene>
    <name evidence="12" type="primary">Synpo2l</name>
    <name evidence="12" type="ORF">RAMSUL_R09603</name>
</gene>
<name>A0A852CLH1_9PICI</name>
<feature type="compositionally biased region" description="Basic and acidic residues" evidence="10">
    <location>
        <begin position="407"/>
        <end position="424"/>
    </location>
</feature>
<evidence type="ECO:0000313" key="13">
    <source>
        <dbReference type="Proteomes" id="UP000611227"/>
    </source>
</evidence>
<dbReference type="GO" id="GO:0030018">
    <property type="term" value="C:Z disc"/>
    <property type="evidence" value="ECO:0007669"/>
    <property type="project" value="TreeGrafter"/>
</dbReference>
<accession>A0A852CLH1</accession>
<feature type="compositionally biased region" description="Polar residues" evidence="10">
    <location>
        <begin position="990"/>
        <end position="1020"/>
    </location>
</feature>
<feature type="compositionally biased region" description="Basic residues" evidence="10">
    <location>
        <begin position="171"/>
        <end position="180"/>
    </location>
</feature>
<feature type="compositionally biased region" description="Basic and acidic residues" evidence="10">
    <location>
        <begin position="802"/>
        <end position="819"/>
    </location>
</feature>
<comment type="subcellular location">
    <subcellularLocation>
        <location evidence="1">Cytoplasm</location>
        <location evidence="1">Cytoskeleton</location>
    </subcellularLocation>
</comment>
<dbReference type="Proteomes" id="UP000611227">
    <property type="component" value="Unassembled WGS sequence"/>
</dbReference>
<comment type="function">
    <text evidence="8">Actin-associated protein that may play a role in modulating actin-based shape.</text>
</comment>
<evidence type="ECO:0000256" key="4">
    <source>
        <dbReference type="ARBA" id="ARBA00022553"/>
    </source>
</evidence>
<feature type="region of interest" description="Disordered" evidence="10">
    <location>
        <begin position="369"/>
        <end position="484"/>
    </location>
</feature>
<dbReference type="Pfam" id="PF00595">
    <property type="entry name" value="PDZ"/>
    <property type="match status" value="1"/>
</dbReference>
<evidence type="ECO:0000256" key="6">
    <source>
        <dbReference type="ARBA" id="ARBA00023212"/>
    </source>
</evidence>
<feature type="region of interest" description="Disordered" evidence="10">
    <location>
        <begin position="511"/>
        <end position="742"/>
    </location>
</feature>
<dbReference type="GO" id="GO:0032233">
    <property type="term" value="P:positive regulation of actin filament bundle assembly"/>
    <property type="evidence" value="ECO:0007669"/>
    <property type="project" value="TreeGrafter"/>
</dbReference>
<dbReference type="InterPro" id="IPR036034">
    <property type="entry name" value="PDZ_sf"/>
</dbReference>
<keyword evidence="5" id="KW-0009">Actin-binding</keyword>
<protein>
    <recommendedName>
        <fullName evidence="9">Synaptopodin 2-like protein</fullName>
    </recommendedName>
</protein>
<evidence type="ECO:0000256" key="3">
    <source>
        <dbReference type="ARBA" id="ARBA00022490"/>
    </source>
</evidence>
<dbReference type="GO" id="GO:0005634">
    <property type="term" value="C:nucleus"/>
    <property type="evidence" value="ECO:0007669"/>
    <property type="project" value="TreeGrafter"/>
</dbReference>
<feature type="compositionally biased region" description="Polar residues" evidence="10">
    <location>
        <begin position="237"/>
        <end position="246"/>
    </location>
</feature>
<dbReference type="FunFam" id="2.30.42.10:FF:000137">
    <property type="entry name" value="Synaptopodin 2-like a"/>
    <property type="match status" value="1"/>
</dbReference>
<dbReference type="GO" id="GO:0003779">
    <property type="term" value="F:actin binding"/>
    <property type="evidence" value="ECO:0007669"/>
    <property type="project" value="UniProtKB-KW"/>
</dbReference>
<evidence type="ECO:0000256" key="7">
    <source>
        <dbReference type="ARBA" id="ARBA00038161"/>
    </source>
</evidence>
<organism evidence="12 13">
    <name type="scientific">Ramphastos sulfuratus</name>
    <dbReference type="NCBI Taxonomy" id="322582"/>
    <lineage>
        <taxon>Eukaryota</taxon>
        <taxon>Metazoa</taxon>
        <taxon>Chordata</taxon>
        <taxon>Craniata</taxon>
        <taxon>Vertebrata</taxon>
        <taxon>Euteleostomi</taxon>
        <taxon>Archelosauria</taxon>
        <taxon>Archosauria</taxon>
        <taxon>Dinosauria</taxon>
        <taxon>Saurischia</taxon>
        <taxon>Theropoda</taxon>
        <taxon>Coelurosauria</taxon>
        <taxon>Aves</taxon>
        <taxon>Neognathae</taxon>
        <taxon>Neoaves</taxon>
        <taxon>Telluraves</taxon>
        <taxon>Coraciimorphae</taxon>
        <taxon>Piciformes</taxon>
        <taxon>Ramphastidae</taxon>
        <taxon>Ramphastos</taxon>
    </lineage>
</organism>
<keyword evidence="2" id="KW-0488">Methylation</keyword>
<feature type="compositionally biased region" description="Low complexity" evidence="10">
    <location>
        <begin position="907"/>
        <end position="922"/>
    </location>
</feature>
<comment type="similarity">
    <text evidence="7">Belongs to the synaptopodin family.</text>
</comment>
<dbReference type="InterPro" id="IPR051976">
    <property type="entry name" value="Synaptopodin_domain"/>
</dbReference>
<feature type="region of interest" description="Disordered" evidence="10">
    <location>
        <begin position="898"/>
        <end position="1047"/>
    </location>
</feature>
<dbReference type="GO" id="GO:0015629">
    <property type="term" value="C:actin cytoskeleton"/>
    <property type="evidence" value="ECO:0007669"/>
    <property type="project" value="TreeGrafter"/>
</dbReference>
<sequence>MGAEEEMLITLSGGAPWGFRLQGGSEQKRPLQVSKIRKRSKACRGGLWENDVLVAINGKSCAGLSHATAMQIIDSSNGTLNIRVKRIVGGDQTGPRLQRSPSPGQRVLSPPSPLSPAAQLLSSEPAGAPATTQPSQPRRSQRHLESLTSPPDSEAYYGETDSDADNVAQEKHRRARKKSPRSPPDSVTSKADVPQDEVSLSEQSGYDSMPEAAVQGAKVASSSGVAKREIVCLPGSRTDTPFSENEGQLRPPSTEGREPSLEAMLLPHATKAILAERHLIPMVGPVEHPIDEDLTTSYTEKAKQAKLHRHESIQEKNVKEAKSKCRTIASLLTDAPNPHSKGVLMFKKRRQRAKKYTLVSFGSVDEDRSYEEEDGVFPTSESEFDEEGFSDARSLTNHSDWDNTYLDIEKSKSDSEQKEEKQKGLSEASGKGARLFEQQRERAGKYTVEKVSVQKSSQLAPAAQPQQNTVNGDMPVPQKGSSVPHSIHLEGVQVLSKQTANLPTQVLAAPSLTSFPSPPSNPEPFSACSTSMFNRSARPFTPGFSGQRPATSSVIFRPSAPKKPSESLGGQSSMAPPFSPLAPGTPANASVPRHRGPVSSSTSLYIPAPGRQTTLLDSQPRGGESAPETKPSTNTARTSTTSIFLSAPSKPGGDPSPAVSPAVPQPPSEPLTSREQRIAVPAPRTGILQEARRRGNKKPMFSKIEEKKKNSPNPELLSLVQNLDEKPKGDHPGAGFESGPEEDFLSLGAEACNFMQSSRRKFKTPPPVAPKPQQQDAGLVNGAQDMPQLKGKGAELFAKRQSRMDKFVVETPPKPESKPRTPSPSPSLPSSWKYSPNIRAPPPIAYNPMHSPFYPLAASKSQASKAESKVKKAPGQKSGIKVIDLMRHQPYQLKSAMFCFGDPPSPSIQDSPSQPAPQASSSFRGAKQVPVKTAKTQEIRRFSTPAPMPTSSSLAPTVLMPRSATTLDEPVWRTEMASSAPTTPAPFQVEFSQSPKPYQSSPEPGQVGQGSSPNPASATRFQVARPKFSAARTGMQANVWRPSFGHH</sequence>
<feature type="region of interest" description="Disordered" evidence="10">
    <location>
        <begin position="851"/>
        <end position="877"/>
    </location>
</feature>
<keyword evidence="13" id="KW-1185">Reference proteome</keyword>
<feature type="region of interest" description="Disordered" evidence="10">
    <location>
        <begin position="759"/>
        <end position="786"/>
    </location>
</feature>
<feature type="compositionally biased region" description="Polar residues" evidence="10">
    <location>
        <begin position="630"/>
        <end position="644"/>
    </location>
</feature>
<keyword evidence="4" id="KW-0597">Phosphoprotein</keyword>
<evidence type="ECO:0000256" key="2">
    <source>
        <dbReference type="ARBA" id="ARBA00022481"/>
    </source>
</evidence>
<feature type="region of interest" description="Disordered" evidence="10">
    <location>
        <begin position="86"/>
        <end position="213"/>
    </location>
</feature>
<evidence type="ECO:0000256" key="10">
    <source>
        <dbReference type="SAM" id="MobiDB-lite"/>
    </source>
</evidence>
<dbReference type="Gene3D" id="2.30.42.10">
    <property type="match status" value="1"/>
</dbReference>
<dbReference type="AlphaFoldDB" id="A0A852CLH1"/>
<evidence type="ECO:0000256" key="5">
    <source>
        <dbReference type="ARBA" id="ARBA00023203"/>
    </source>
</evidence>
<comment type="caution">
    <text evidence="12">The sequence shown here is derived from an EMBL/GenBank/DDBJ whole genome shotgun (WGS) entry which is preliminary data.</text>
</comment>
<evidence type="ECO:0000313" key="12">
    <source>
        <dbReference type="EMBL" id="NXP81848.1"/>
    </source>
</evidence>
<feature type="non-terminal residue" evidence="12">
    <location>
        <position position="1"/>
    </location>
</feature>
<dbReference type="InterPro" id="IPR001478">
    <property type="entry name" value="PDZ"/>
</dbReference>
<feature type="non-terminal residue" evidence="12">
    <location>
        <position position="1047"/>
    </location>
</feature>
<evidence type="ECO:0000256" key="8">
    <source>
        <dbReference type="ARBA" id="ARBA00057136"/>
    </source>
</evidence>
<dbReference type="EMBL" id="WBNM01041923">
    <property type="protein sequence ID" value="NXP81848.1"/>
    <property type="molecule type" value="Genomic_DNA"/>
</dbReference>
<dbReference type="PANTHER" id="PTHR24217">
    <property type="entry name" value="PUTATIVE-RELATED"/>
    <property type="match status" value="1"/>
</dbReference>
<evidence type="ECO:0000259" key="11">
    <source>
        <dbReference type="PROSITE" id="PS50106"/>
    </source>
</evidence>
<keyword evidence="3" id="KW-0963">Cytoplasm</keyword>
<reference evidence="12" key="1">
    <citation type="submission" date="2019-09" db="EMBL/GenBank/DDBJ databases">
        <title>Bird 10,000 Genomes (B10K) Project - Family phase.</title>
        <authorList>
            <person name="Zhang G."/>
        </authorList>
    </citation>
    <scope>NUCLEOTIDE SEQUENCE</scope>
    <source>
        <strain evidence="12">B10K-DU-001-30</strain>
        <tissue evidence="12">Muscle</tissue>
    </source>
</reference>
<feature type="compositionally biased region" description="Basic and acidic residues" evidence="10">
    <location>
        <begin position="437"/>
        <end position="448"/>
    </location>
</feature>
<feature type="region of interest" description="Disordered" evidence="10">
    <location>
        <begin position="235"/>
        <end position="258"/>
    </location>
</feature>
<keyword evidence="6" id="KW-0206">Cytoskeleton</keyword>
<dbReference type="CDD" id="cd10820">
    <property type="entry name" value="PDZ_SYNPO2-like"/>
    <property type="match status" value="1"/>
</dbReference>
<dbReference type="SMART" id="SM00228">
    <property type="entry name" value="PDZ"/>
    <property type="match status" value="1"/>
</dbReference>
<evidence type="ECO:0000256" key="9">
    <source>
        <dbReference type="ARBA" id="ARBA00069693"/>
    </source>
</evidence>
<evidence type="ECO:0000256" key="1">
    <source>
        <dbReference type="ARBA" id="ARBA00004245"/>
    </source>
</evidence>
<feature type="compositionally biased region" description="Low complexity" evidence="10">
    <location>
        <begin position="115"/>
        <end position="126"/>
    </location>
</feature>
<dbReference type="SUPFAM" id="SSF50156">
    <property type="entry name" value="PDZ domain-like"/>
    <property type="match status" value="1"/>
</dbReference>
<feature type="region of interest" description="Disordered" evidence="10">
    <location>
        <begin position="802"/>
        <end position="834"/>
    </location>
</feature>
<dbReference type="PROSITE" id="PS50106">
    <property type="entry name" value="PDZ"/>
    <property type="match status" value="1"/>
</dbReference>
<proteinExistence type="inferred from homology"/>
<dbReference type="PANTHER" id="PTHR24217:SF10">
    <property type="entry name" value="SYNAPTOPODIN 2-LIKE PROTEIN"/>
    <property type="match status" value="1"/>
</dbReference>